<evidence type="ECO:0000313" key="5">
    <source>
        <dbReference type="Proteomes" id="UP000232323"/>
    </source>
</evidence>
<sequence>MTSEKSSRASLKSPMEPFASVSLSAVQKARFKQHTSANRGLGVHCTKQSKCGLKQSTVLKLNGEHIPLVDPTAALKQHPGLWGSSVCKLAVKVTMTSLQRIAAVIPLKQALVKGTLCAVCGIMLQRVLMSKKISSSISKVVGLSSRRTSILTLLPQTLRRDVPQKQTRGPTCAVMWFRSDLRVHDNEALNAAAAAAASCACVNEQPGCLDSTHYEVNRDEKTATFLGAGLLPIYIFDPRMYERASSGFGRNTPERSAFLLESVSALRETLRVKGSELMVQVGHTEEVLRELVRKLKGGTQHRESLDFGGGETGLRVEVYCQAGVSYEDVQEEERVRAVLGSEGAELMVHWGSTLYHAQDMPFSSCLGFRHLFHDPPFSDADSKLAQEAPSSQASRGIKYSGTGAAYPSPLPHKDHPDLGTQGSNINTTQKAADLPSIDKALTTATGASDNGMPSSYSSFKQLLSDVSIRFPLCPPSNMIAFPPALSNSDGIRTTAEGLVASNILTLGNIPGLDQLQSGFTSPQILSMHQRDMTLFASDDANRIHNALEEQNSTSPISSREACPSLPRRALDSNAQLCGGETAALRQLQNILCRITGRHQGSTHQGSTVHAGEKQDDAEVPCTSIATTTREGRGVDCSESTAESPIHFRVPAAAAFSSSTMPLNFRGMPFSAATAEAGAAAGNLNSSLQCLLSPWLSLGCLSPRLVHHELSKALHVQAQLNHEVSQPDLRQWLLFELQWRDFFTFMTRKYSLMKLSSVSKEKEKSVLHGMLCPIP</sequence>
<keyword evidence="5" id="KW-1185">Reference proteome</keyword>
<dbReference type="InterPro" id="IPR036155">
    <property type="entry name" value="Crypto/Photolyase_N_sf"/>
</dbReference>
<evidence type="ECO:0000259" key="3">
    <source>
        <dbReference type="PROSITE" id="PS51645"/>
    </source>
</evidence>
<dbReference type="InterPro" id="IPR014729">
    <property type="entry name" value="Rossmann-like_a/b/a_fold"/>
</dbReference>
<reference evidence="4 5" key="1">
    <citation type="submission" date="2017-08" db="EMBL/GenBank/DDBJ databases">
        <title>Acidophilic green algal genome provides insights into adaptation to an acidic environment.</title>
        <authorList>
            <person name="Hirooka S."/>
            <person name="Hirose Y."/>
            <person name="Kanesaki Y."/>
            <person name="Higuchi S."/>
            <person name="Fujiwara T."/>
            <person name="Onuma R."/>
            <person name="Era A."/>
            <person name="Ohbayashi R."/>
            <person name="Uzuka A."/>
            <person name="Nozaki H."/>
            <person name="Yoshikawa H."/>
            <person name="Miyagishima S.Y."/>
        </authorList>
    </citation>
    <scope>NUCLEOTIDE SEQUENCE [LARGE SCALE GENOMIC DNA]</scope>
    <source>
        <strain evidence="4 5">NIES-2499</strain>
    </source>
</reference>
<organism evidence="4 5">
    <name type="scientific">Chlamydomonas eustigma</name>
    <dbReference type="NCBI Taxonomy" id="1157962"/>
    <lineage>
        <taxon>Eukaryota</taxon>
        <taxon>Viridiplantae</taxon>
        <taxon>Chlorophyta</taxon>
        <taxon>core chlorophytes</taxon>
        <taxon>Chlorophyceae</taxon>
        <taxon>CS clade</taxon>
        <taxon>Chlamydomonadales</taxon>
        <taxon>Chlamydomonadaceae</taxon>
        <taxon>Chlamydomonas</taxon>
    </lineage>
</organism>
<feature type="domain" description="Photolyase/cryptochrome alpha/beta" evidence="3">
    <location>
        <begin position="171"/>
        <end position="354"/>
    </location>
</feature>
<dbReference type="EMBL" id="BEGY01000029">
    <property type="protein sequence ID" value="GAX78116.1"/>
    <property type="molecule type" value="Genomic_DNA"/>
</dbReference>
<dbReference type="STRING" id="1157962.A0A250X4Z2"/>
<comment type="caution">
    <text evidence="4">The sequence shown here is derived from an EMBL/GenBank/DDBJ whole genome shotgun (WGS) entry which is preliminary data.</text>
</comment>
<dbReference type="PROSITE" id="PS51645">
    <property type="entry name" value="PHR_CRY_ALPHA_BETA"/>
    <property type="match status" value="1"/>
</dbReference>
<accession>A0A250X4Z2</accession>
<dbReference type="Gene3D" id="1.25.40.80">
    <property type="match status" value="1"/>
</dbReference>
<feature type="region of interest" description="Disordered" evidence="2">
    <location>
        <begin position="382"/>
        <end position="420"/>
    </location>
</feature>
<dbReference type="InterPro" id="IPR002081">
    <property type="entry name" value="Cryptochrome/DNA_photolyase_1"/>
</dbReference>
<protein>
    <recommendedName>
        <fullName evidence="3">Photolyase/cryptochrome alpha/beta domain-containing protein</fullName>
    </recommendedName>
</protein>
<dbReference type="Gene3D" id="3.40.50.620">
    <property type="entry name" value="HUPs"/>
    <property type="match status" value="1"/>
</dbReference>
<dbReference type="GO" id="GO:0000719">
    <property type="term" value="P:photoreactive repair"/>
    <property type="evidence" value="ECO:0007669"/>
    <property type="project" value="TreeGrafter"/>
</dbReference>
<dbReference type="GO" id="GO:0071949">
    <property type="term" value="F:FAD binding"/>
    <property type="evidence" value="ECO:0007669"/>
    <property type="project" value="TreeGrafter"/>
</dbReference>
<name>A0A250X4Z2_9CHLO</name>
<evidence type="ECO:0000313" key="4">
    <source>
        <dbReference type="EMBL" id="GAX78116.1"/>
    </source>
</evidence>
<evidence type="ECO:0000256" key="1">
    <source>
        <dbReference type="ARBA" id="ARBA00005862"/>
    </source>
</evidence>
<dbReference type="OrthoDB" id="435881at2759"/>
<dbReference type="GO" id="GO:0003677">
    <property type="term" value="F:DNA binding"/>
    <property type="evidence" value="ECO:0007669"/>
    <property type="project" value="TreeGrafter"/>
</dbReference>
<dbReference type="AlphaFoldDB" id="A0A250X4Z2"/>
<dbReference type="PANTHER" id="PTHR11455">
    <property type="entry name" value="CRYPTOCHROME"/>
    <property type="match status" value="1"/>
</dbReference>
<dbReference type="GO" id="GO:0003904">
    <property type="term" value="F:deoxyribodipyrimidine photo-lyase activity"/>
    <property type="evidence" value="ECO:0007669"/>
    <property type="project" value="TreeGrafter"/>
</dbReference>
<proteinExistence type="inferred from homology"/>
<dbReference type="Pfam" id="PF00875">
    <property type="entry name" value="DNA_photolyase"/>
    <property type="match status" value="1"/>
</dbReference>
<dbReference type="SUPFAM" id="SSF52425">
    <property type="entry name" value="Cryptochrome/photolyase, N-terminal domain"/>
    <property type="match status" value="1"/>
</dbReference>
<dbReference type="InterPro" id="IPR036134">
    <property type="entry name" value="Crypto/Photolyase_FAD-like_sf"/>
</dbReference>
<dbReference type="Proteomes" id="UP000232323">
    <property type="component" value="Unassembled WGS sequence"/>
</dbReference>
<gene>
    <name evidence="4" type="ORF">CEUSTIGMA_g5558.t1</name>
</gene>
<dbReference type="PANTHER" id="PTHR11455:SF2">
    <property type="entry name" value="BLUE-LIGHT PHOTORECEPTOR PHR2"/>
    <property type="match status" value="1"/>
</dbReference>
<dbReference type="SUPFAM" id="SSF48173">
    <property type="entry name" value="Cryptochrome/photolyase FAD-binding domain"/>
    <property type="match status" value="1"/>
</dbReference>
<dbReference type="InterPro" id="IPR006050">
    <property type="entry name" value="DNA_photolyase_N"/>
</dbReference>
<evidence type="ECO:0000256" key="2">
    <source>
        <dbReference type="SAM" id="MobiDB-lite"/>
    </source>
</evidence>
<comment type="similarity">
    <text evidence="1">Belongs to the DNA photolyase class-1 family.</text>
</comment>